<sequence>MNEAEGPDRPMHLVVHDYGMGGVWFWVRARSAAEIVASCSEVEVVDDNETVARFEGDDDVAAFDLDALPAGSVLAGLRDKRDSQRGRPGFGALVGRERVYLSDVDEEDDTGTLFLVELGPDGRQLRNVVVEAGGPGVRRDMTTWPINPPFDLYDPDLAAKAVDAAVFEAAWRRAAPDPDDEQ</sequence>
<evidence type="ECO:0000313" key="2">
    <source>
        <dbReference type="Proteomes" id="UP000240542"/>
    </source>
</evidence>
<gene>
    <name evidence="1" type="ORF">CLV63_102210</name>
</gene>
<dbReference type="RefSeq" id="WP_211301142.1">
    <property type="nucleotide sequence ID" value="NZ_PYGA01000002.1"/>
</dbReference>
<accession>A0A2P8DS86</accession>
<organism evidence="1 2">
    <name type="scientific">Murinocardiopsis flavida</name>
    <dbReference type="NCBI Taxonomy" id="645275"/>
    <lineage>
        <taxon>Bacteria</taxon>
        <taxon>Bacillati</taxon>
        <taxon>Actinomycetota</taxon>
        <taxon>Actinomycetes</taxon>
        <taxon>Streptosporangiales</taxon>
        <taxon>Nocardiopsidaceae</taxon>
        <taxon>Murinocardiopsis</taxon>
    </lineage>
</organism>
<dbReference type="AlphaFoldDB" id="A0A2P8DS86"/>
<dbReference type="Proteomes" id="UP000240542">
    <property type="component" value="Unassembled WGS sequence"/>
</dbReference>
<keyword evidence="2" id="KW-1185">Reference proteome</keyword>
<dbReference type="EMBL" id="PYGA01000002">
    <property type="protein sequence ID" value="PSL00084.1"/>
    <property type="molecule type" value="Genomic_DNA"/>
</dbReference>
<proteinExistence type="predicted"/>
<protein>
    <submittedName>
        <fullName evidence="1">Uncharacterized protein</fullName>
    </submittedName>
</protein>
<name>A0A2P8DS86_9ACTN</name>
<comment type="caution">
    <text evidence="1">The sequence shown here is derived from an EMBL/GenBank/DDBJ whole genome shotgun (WGS) entry which is preliminary data.</text>
</comment>
<evidence type="ECO:0000313" key="1">
    <source>
        <dbReference type="EMBL" id="PSL00084.1"/>
    </source>
</evidence>
<reference evidence="1 2" key="1">
    <citation type="submission" date="2018-03" db="EMBL/GenBank/DDBJ databases">
        <title>Genomic Encyclopedia of Archaeal and Bacterial Type Strains, Phase II (KMG-II): from individual species to whole genera.</title>
        <authorList>
            <person name="Goeker M."/>
        </authorList>
    </citation>
    <scope>NUCLEOTIDE SEQUENCE [LARGE SCALE GENOMIC DNA]</scope>
    <source>
        <strain evidence="1 2">DSM 45312</strain>
    </source>
</reference>